<dbReference type="AlphaFoldDB" id="A0A4C1WDE1"/>
<protein>
    <submittedName>
        <fullName evidence="1">Uncharacterized protein</fullName>
    </submittedName>
</protein>
<organism evidence="1 2">
    <name type="scientific">Eumeta variegata</name>
    <name type="common">Bagworm moth</name>
    <name type="synonym">Eumeta japonica</name>
    <dbReference type="NCBI Taxonomy" id="151549"/>
    <lineage>
        <taxon>Eukaryota</taxon>
        <taxon>Metazoa</taxon>
        <taxon>Ecdysozoa</taxon>
        <taxon>Arthropoda</taxon>
        <taxon>Hexapoda</taxon>
        <taxon>Insecta</taxon>
        <taxon>Pterygota</taxon>
        <taxon>Neoptera</taxon>
        <taxon>Endopterygota</taxon>
        <taxon>Lepidoptera</taxon>
        <taxon>Glossata</taxon>
        <taxon>Ditrysia</taxon>
        <taxon>Tineoidea</taxon>
        <taxon>Psychidae</taxon>
        <taxon>Oiketicinae</taxon>
        <taxon>Eumeta</taxon>
    </lineage>
</organism>
<sequence length="153" mass="16729">MECPLEYKKQWQSHAVADLPQHENSSARHTLTKYSSEVATFGVVFRTESESSGGPLTSNRYPIPYQKASNALVVGVYGQRGGTKMGRRDRRYTTLVQNEVATSTVIRPVTESSGGPLSPIIPLSFHQIFYILMTPLGLQGSMSGDDYVLSGSA</sequence>
<name>A0A4C1WDE1_EUMVA</name>
<reference evidence="1 2" key="1">
    <citation type="journal article" date="2019" name="Commun. Biol.">
        <title>The bagworm genome reveals a unique fibroin gene that provides high tensile strength.</title>
        <authorList>
            <person name="Kono N."/>
            <person name="Nakamura H."/>
            <person name="Ohtoshi R."/>
            <person name="Tomita M."/>
            <person name="Numata K."/>
            <person name="Arakawa K."/>
        </authorList>
    </citation>
    <scope>NUCLEOTIDE SEQUENCE [LARGE SCALE GENOMIC DNA]</scope>
</reference>
<keyword evidence="2" id="KW-1185">Reference proteome</keyword>
<accession>A0A4C1WDE1</accession>
<comment type="caution">
    <text evidence="1">The sequence shown here is derived from an EMBL/GenBank/DDBJ whole genome shotgun (WGS) entry which is preliminary data.</text>
</comment>
<dbReference type="EMBL" id="BGZK01000525">
    <property type="protein sequence ID" value="GBP48489.1"/>
    <property type="molecule type" value="Genomic_DNA"/>
</dbReference>
<proteinExistence type="predicted"/>
<evidence type="ECO:0000313" key="1">
    <source>
        <dbReference type="EMBL" id="GBP48489.1"/>
    </source>
</evidence>
<gene>
    <name evidence="1" type="ORF">EVAR_16158_1</name>
</gene>
<evidence type="ECO:0000313" key="2">
    <source>
        <dbReference type="Proteomes" id="UP000299102"/>
    </source>
</evidence>
<dbReference type="Proteomes" id="UP000299102">
    <property type="component" value="Unassembled WGS sequence"/>
</dbReference>